<name>A0A7S3WZ06_EMIHU</name>
<keyword evidence="6" id="KW-0547">Nucleotide-binding</keyword>
<dbReference type="AlphaFoldDB" id="A0A7S3WZ06"/>
<evidence type="ECO:0000256" key="2">
    <source>
        <dbReference type="ARBA" id="ARBA00004678"/>
    </source>
</evidence>
<dbReference type="EMBL" id="HBIR01049777">
    <property type="protein sequence ID" value="CAE0584979.1"/>
    <property type="molecule type" value="Transcribed_RNA"/>
</dbReference>
<dbReference type="GO" id="GO:0000287">
    <property type="term" value="F:magnesium ion binding"/>
    <property type="evidence" value="ECO:0007669"/>
    <property type="project" value="InterPro"/>
</dbReference>
<dbReference type="SUPFAM" id="SSF52540">
    <property type="entry name" value="P-loop containing nucleoside triphosphate hydrolases"/>
    <property type="match status" value="1"/>
</dbReference>
<dbReference type="GO" id="GO:0004781">
    <property type="term" value="F:sulfate adenylyltransferase (ATP) activity"/>
    <property type="evidence" value="ECO:0007669"/>
    <property type="project" value="InterPro"/>
</dbReference>
<feature type="domain" description="Sulphate adenylyltransferase catalytic" evidence="13">
    <location>
        <begin position="545"/>
        <end position="757"/>
    </location>
</feature>
<dbReference type="InterPro" id="IPR015947">
    <property type="entry name" value="PUA-like_sf"/>
</dbReference>
<evidence type="ECO:0000256" key="7">
    <source>
        <dbReference type="ARBA" id="ARBA00022777"/>
    </source>
</evidence>
<dbReference type="Gene3D" id="3.40.50.300">
    <property type="entry name" value="P-loop containing nucleotide triphosphate hydrolases"/>
    <property type="match status" value="1"/>
</dbReference>
<dbReference type="Pfam" id="PF01583">
    <property type="entry name" value="APS_kinase"/>
    <property type="match status" value="1"/>
</dbReference>
<evidence type="ECO:0000313" key="15">
    <source>
        <dbReference type="EMBL" id="CAE0584979.1"/>
    </source>
</evidence>
<feature type="domain" description="ATP-sulfurylase PUA-like" evidence="14">
    <location>
        <begin position="353"/>
        <end position="534"/>
    </location>
</feature>
<dbReference type="Pfam" id="PF14306">
    <property type="entry name" value="PUA_2"/>
    <property type="match status" value="1"/>
</dbReference>
<keyword evidence="4" id="KW-0808">Transferase</keyword>
<dbReference type="NCBIfam" id="TIGR00455">
    <property type="entry name" value="apsK"/>
    <property type="match status" value="1"/>
</dbReference>
<dbReference type="PROSITE" id="PS00387">
    <property type="entry name" value="PPASE"/>
    <property type="match status" value="1"/>
</dbReference>
<dbReference type="GO" id="GO:0000103">
    <property type="term" value="P:sulfate assimilation"/>
    <property type="evidence" value="ECO:0007669"/>
    <property type="project" value="InterPro"/>
</dbReference>
<dbReference type="Gene3D" id="3.10.400.10">
    <property type="entry name" value="Sulfate adenylyltransferase"/>
    <property type="match status" value="1"/>
</dbReference>
<protein>
    <recommendedName>
        <fullName evidence="16">Adenylyl-sulfate kinase</fullName>
    </recommendedName>
</protein>
<dbReference type="InterPro" id="IPR024951">
    <property type="entry name" value="Sulfurylase_cat_dom"/>
</dbReference>
<dbReference type="PANTHER" id="PTHR11055">
    <property type="entry name" value="BIFUNCTIONAL 3'-PHOSPHOADENOSINE 5'-PHOSPHOSULFATE SYNTHASE"/>
    <property type="match status" value="1"/>
</dbReference>
<sequence length="1046" mass="114127">MSSHHYSPVDAEDLPGSYRYRQKTLQRWRFSMFLSFAAGVVVCMIAYPRLLPCKACAPCEKASPPVNVADVASRAAQIAVSKCPACPACPECQHKPCPACELSCPKIPECPSIAAAPAASQPDDAEVVARHRTKMLARDMVNIAECKPGQVCRADALNRSRVIGQKGITLWMTGLSGSGKTTIAEALERRLLYKLGKNVFRIDGDNLRTGLTKDLGFSPDDRAESVRRASHVAALFSEAGVITMVTLISPYRKDRDAARALHEKQGIPFMEVFMDVPLSVVQARDPKGLYKKVAKGLIKGFTGVDAPYEAPLHAELTLKNSELPVEQCVDQLVMALTAAGALSGHAMPDGLTPPDGGVHINRITTAPEALLARRKEAETLPKVPLTDIDVNWLQVVGEGWAAPLRGFMREGTLVQTLHFNSVLHDPNNVTGDYNSATTDWMQSSFPRERVSSPVPIVLPVTDFTRRQIAGAGAVALTNAAGVALAILRSPEVYELRVRELIHRTFGMTDDEHPYVKELLKPGKDYAVGGEVELLGKITYNDGLDAYRLTAEELRAAFKAKGADVVYAFQTRNPTHAGHAFLMKDSRQKLMARGYKKPVLWLSPLGGWTKASDVPLDVRVKQHQEVMAAGELHPDWTVMAIWPSPMIYAGPTEVQFHAKSRRAGGASYFTVGRDPAGMPYSSDGPGHEEGDDIYHPDHGRYALMSSPGVGGMQFLGFSKVYYDKKDHTMRGKDESRPDDFISISGSKMRKLAALAAKPCPPTIPSDLIASKCIPPGFMVQKGWEIVSDYYIRQKTGDWVPYSKQLGGLPLAPNMRSSAEQPFGKVAFTAHFVGADGAQISPWHNLALYPTASEPSFVNFVCEIPRGATAKLEVQKEKPFNPIMQDTKKGALRYYTYGASFFNYGMLPQTWEDPAKKGFNGTVGDNDPLDVMDLSSRTCKVGEMRKVKILGDLELIDQGELDHKIIVVDAEDPLAASASSAADLPAGVVPKLVEWLKRYKTTDGKPENKLASDTPTSAARAAEVVKECHESWQALKARGAGTTGFWLG</sequence>
<keyword evidence="5" id="KW-0479">Metal-binding</keyword>
<evidence type="ECO:0000259" key="13">
    <source>
        <dbReference type="Pfam" id="PF01747"/>
    </source>
</evidence>
<dbReference type="GO" id="GO:0005524">
    <property type="term" value="F:ATP binding"/>
    <property type="evidence" value="ECO:0007669"/>
    <property type="project" value="UniProtKB-KW"/>
</dbReference>
<keyword evidence="11" id="KW-1133">Transmembrane helix</keyword>
<dbReference type="HAMAP" id="MF_00065">
    <property type="entry name" value="Adenylyl_sulf_kinase"/>
    <property type="match status" value="1"/>
</dbReference>
<evidence type="ECO:0000256" key="3">
    <source>
        <dbReference type="ARBA" id="ARBA00006220"/>
    </source>
</evidence>
<dbReference type="SUPFAM" id="SSF88697">
    <property type="entry name" value="PUA domain-like"/>
    <property type="match status" value="1"/>
</dbReference>
<dbReference type="InterPro" id="IPR036649">
    <property type="entry name" value="Pyrophosphatase_sf"/>
</dbReference>
<evidence type="ECO:0000256" key="10">
    <source>
        <dbReference type="ARBA" id="ARBA00022842"/>
    </source>
</evidence>
<dbReference type="SUPFAM" id="SSF50324">
    <property type="entry name" value="Inorganic pyrophosphatase"/>
    <property type="match status" value="1"/>
</dbReference>
<dbReference type="GO" id="GO:0004427">
    <property type="term" value="F:inorganic diphosphate phosphatase activity"/>
    <property type="evidence" value="ECO:0007669"/>
    <property type="project" value="InterPro"/>
</dbReference>
<gene>
    <name evidence="15" type="ORF">EHUX00137_LOCUS38871</name>
</gene>
<comment type="similarity">
    <text evidence="3">Belongs to the PPase family.</text>
</comment>
<dbReference type="NCBIfam" id="NF003013">
    <property type="entry name" value="PRK03846.1"/>
    <property type="match status" value="1"/>
</dbReference>
<dbReference type="PANTHER" id="PTHR11055:SF1">
    <property type="entry name" value="PAPS SYNTHETASE, ISOFORM D"/>
    <property type="match status" value="1"/>
</dbReference>
<keyword evidence="10" id="KW-0460">Magnesium</keyword>
<dbReference type="InterPro" id="IPR002891">
    <property type="entry name" value="APS"/>
</dbReference>
<keyword evidence="9" id="KW-0067">ATP-binding</keyword>
<dbReference type="InterPro" id="IPR059117">
    <property type="entry name" value="APS_kinase_dom"/>
</dbReference>
<dbReference type="Gene3D" id="3.90.80.10">
    <property type="entry name" value="Inorganic pyrophosphatase"/>
    <property type="match status" value="1"/>
</dbReference>
<evidence type="ECO:0000256" key="4">
    <source>
        <dbReference type="ARBA" id="ARBA00022679"/>
    </source>
</evidence>
<dbReference type="CDD" id="cd02027">
    <property type="entry name" value="APSK"/>
    <property type="match status" value="1"/>
</dbReference>
<keyword evidence="7" id="KW-0418">Kinase</keyword>
<evidence type="ECO:0000256" key="11">
    <source>
        <dbReference type="SAM" id="Phobius"/>
    </source>
</evidence>
<dbReference type="Pfam" id="PF01747">
    <property type="entry name" value="ATP-sulfurylase"/>
    <property type="match status" value="1"/>
</dbReference>
<dbReference type="GO" id="GO:0005737">
    <property type="term" value="C:cytoplasm"/>
    <property type="evidence" value="ECO:0007669"/>
    <property type="project" value="InterPro"/>
</dbReference>
<feature type="transmembrane region" description="Helical" evidence="11">
    <location>
        <begin position="28"/>
        <end position="47"/>
    </location>
</feature>
<keyword evidence="8" id="KW-0378">Hydrolase</keyword>
<dbReference type="InterPro" id="IPR014729">
    <property type="entry name" value="Rossmann-like_a/b/a_fold"/>
</dbReference>
<organism evidence="15">
    <name type="scientific">Emiliania huxleyi</name>
    <name type="common">Coccolithophore</name>
    <name type="synonym">Pontosphaera huxleyi</name>
    <dbReference type="NCBI Taxonomy" id="2903"/>
    <lineage>
        <taxon>Eukaryota</taxon>
        <taxon>Haptista</taxon>
        <taxon>Haptophyta</taxon>
        <taxon>Prymnesiophyceae</taxon>
        <taxon>Isochrysidales</taxon>
        <taxon>Noelaerhabdaceae</taxon>
        <taxon>Emiliania</taxon>
    </lineage>
</organism>
<evidence type="ECO:0000256" key="1">
    <source>
        <dbReference type="ARBA" id="ARBA00001946"/>
    </source>
</evidence>
<keyword evidence="11" id="KW-0812">Transmembrane</keyword>
<evidence type="ECO:0000256" key="5">
    <source>
        <dbReference type="ARBA" id="ARBA00022723"/>
    </source>
</evidence>
<evidence type="ECO:0000256" key="9">
    <source>
        <dbReference type="ARBA" id="ARBA00022840"/>
    </source>
</evidence>
<dbReference type="SUPFAM" id="SSF52374">
    <property type="entry name" value="Nucleotidylyl transferase"/>
    <property type="match status" value="1"/>
</dbReference>
<dbReference type="GO" id="GO:0004020">
    <property type="term" value="F:adenylylsulfate kinase activity"/>
    <property type="evidence" value="ECO:0007669"/>
    <property type="project" value="InterPro"/>
</dbReference>
<evidence type="ECO:0000259" key="12">
    <source>
        <dbReference type="Pfam" id="PF01583"/>
    </source>
</evidence>
<keyword evidence="11" id="KW-0472">Membrane</keyword>
<evidence type="ECO:0000256" key="6">
    <source>
        <dbReference type="ARBA" id="ARBA00022741"/>
    </source>
</evidence>
<dbReference type="InterPro" id="IPR008162">
    <property type="entry name" value="Pyrophosphatase"/>
</dbReference>
<dbReference type="InterPro" id="IPR025980">
    <property type="entry name" value="ATP-Sase_PUA-like_dom"/>
</dbReference>
<evidence type="ECO:0008006" key="16">
    <source>
        <dbReference type="Google" id="ProtNLM"/>
    </source>
</evidence>
<comment type="pathway">
    <text evidence="2">Sulfur metabolism.</text>
</comment>
<dbReference type="Pfam" id="PF00719">
    <property type="entry name" value="Pyrophosphatase"/>
    <property type="match status" value="1"/>
</dbReference>
<evidence type="ECO:0000256" key="8">
    <source>
        <dbReference type="ARBA" id="ARBA00022801"/>
    </source>
</evidence>
<comment type="cofactor">
    <cofactor evidence="1">
        <name>Mg(2+)</name>
        <dbReference type="ChEBI" id="CHEBI:18420"/>
    </cofactor>
</comment>
<reference evidence="15" key="1">
    <citation type="submission" date="2021-01" db="EMBL/GenBank/DDBJ databases">
        <authorList>
            <person name="Corre E."/>
            <person name="Pelletier E."/>
            <person name="Niang G."/>
            <person name="Scheremetjew M."/>
            <person name="Finn R."/>
            <person name="Kale V."/>
            <person name="Holt S."/>
            <person name="Cochrane G."/>
            <person name="Meng A."/>
            <person name="Brown T."/>
            <person name="Cohen L."/>
        </authorList>
    </citation>
    <scope>NUCLEOTIDE SEQUENCE</scope>
    <source>
        <strain evidence="15">379</strain>
    </source>
</reference>
<dbReference type="GO" id="GO:0006796">
    <property type="term" value="P:phosphate-containing compound metabolic process"/>
    <property type="evidence" value="ECO:0007669"/>
    <property type="project" value="InterPro"/>
</dbReference>
<feature type="domain" description="APS kinase" evidence="12">
    <location>
        <begin position="166"/>
        <end position="318"/>
    </location>
</feature>
<proteinExistence type="inferred from homology"/>
<dbReference type="InterPro" id="IPR027417">
    <property type="entry name" value="P-loop_NTPase"/>
</dbReference>
<dbReference type="Gene3D" id="3.40.50.620">
    <property type="entry name" value="HUPs"/>
    <property type="match status" value="1"/>
</dbReference>
<accession>A0A7S3WZ06</accession>
<evidence type="ECO:0000259" key="14">
    <source>
        <dbReference type="Pfam" id="PF14306"/>
    </source>
</evidence>